<dbReference type="Proteomes" id="UP000681967">
    <property type="component" value="Unassembled WGS sequence"/>
</dbReference>
<dbReference type="Proteomes" id="UP000676336">
    <property type="component" value="Unassembled WGS sequence"/>
</dbReference>
<dbReference type="AlphaFoldDB" id="A0A8S2VGH6"/>
<sequence length="55" mass="6202">LFPISPHSQMPLSIAFLPTIKQRGMKFSCTITLRTPSDDSQDDILLERSLAGQWL</sequence>
<accession>A0A8S2VGH6</accession>
<proteinExistence type="predicted"/>
<dbReference type="EMBL" id="CAJOBI010131246">
    <property type="protein sequence ID" value="CAF4725425.1"/>
    <property type="molecule type" value="Genomic_DNA"/>
</dbReference>
<protein>
    <submittedName>
        <fullName evidence="1">Uncharacterized protein</fullName>
    </submittedName>
</protein>
<organism evidence="1 3">
    <name type="scientific">Rotaria magnacalcarata</name>
    <dbReference type="NCBI Taxonomy" id="392030"/>
    <lineage>
        <taxon>Eukaryota</taxon>
        <taxon>Metazoa</taxon>
        <taxon>Spiralia</taxon>
        <taxon>Gnathifera</taxon>
        <taxon>Rotifera</taxon>
        <taxon>Eurotatoria</taxon>
        <taxon>Bdelloidea</taxon>
        <taxon>Philodinida</taxon>
        <taxon>Philodinidae</taxon>
        <taxon>Rotaria</taxon>
    </lineage>
</organism>
<dbReference type="EMBL" id="CAJOBH010055268">
    <property type="protein sequence ID" value="CAF4398410.1"/>
    <property type="molecule type" value="Genomic_DNA"/>
</dbReference>
<gene>
    <name evidence="1" type="ORF">BYL167_LOCUS31432</name>
    <name evidence="2" type="ORF">SMN809_LOCUS44035</name>
</gene>
<evidence type="ECO:0000313" key="2">
    <source>
        <dbReference type="EMBL" id="CAF4725425.1"/>
    </source>
</evidence>
<evidence type="ECO:0000313" key="1">
    <source>
        <dbReference type="EMBL" id="CAF4398410.1"/>
    </source>
</evidence>
<feature type="non-terminal residue" evidence="1">
    <location>
        <position position="1"/>
    </location>
</feature>
<comment type="caution">
    <text evidence="1">The sequence shown here is derived from an EMBL/GenBank/DDBJ whole genome shotgun (WGS) entry which is preliminary data.</text>
</comment>
<evidence type="ECO:0000313" key="3">
    <source>
        <dbReference type="Proteomes" id="UP000681967"/>
    </source>
</evidence>
<name>A0A8S2VGH6_9BILA</name>
<reference evidence="1" key="1">
    <citation type="submission" date="2021-02" db="EMBL/GenBank/DDBJ databases">
        <authorList>
            <person name="Nowell W R."/>
        </authorList>
    </citation>
    <scope>NUCLEOTIDE SEQUENCE</scope>
</reference>